<dbReference type="eggNOG" id="ENOG5032UYM">
    <property type="taxonomic scope" value="Bacteria"/>
</dbReference>
<dbReference type="RefSeq" id="WP_008826407.1">
    <property type="nucleotide sequence ID" value="NZ_AFNU02000001.1"/>
</dbReference>
<name>U2DZ31_9MOLU</name>
<reference evidence="1 2" key="2">
    <citation type="journal article" date="2013" name="PLoS ONE">
        <title>INDIGO - INtegrated Data Warehouse of MIcrobial GenOmes with Examples from the Red Sea Extremophiles.</title>
        <authorList>
            <person name="Alam I."/>
            <person name="Antunes A."/>
            <person name="Kamau A.A."/>
            <person name="Ba Alawi W."/>
            <person name="Kalkatawi M."/>
            <person name="Stingl U."/>
            <person name="Bajic V.B."/>
        </authorList>
    </citation>
    <scope>NUCLEOTIDE SEQUENCE [LARGE SCALE GENOMIC DNA]</scope>
    <source>
        <strain evidence="1 2">SSD-17B</strain>
    </source>
</reference>
<evidence type="ECO:0000313" key="1">
    <source>
        <dbReference type="EMBL" id="ERJ13487.1"/>
    </source>
</evidence>
<proteinExistence type="predicted"/>
<organism evidence="1 2">
    <name type="scientific">Haloplasma contractile SSD-17B</name>
    <dbReference type="NCBI Taxonomy" id="1033810"/>
    <lineage>
        <taxon>Bacteria</taxon>
        <taxon>Bacillati</taxon>
        <taxon>Mycoplasmatota</taxon>
        <taxon>Mollicutes</taxon>
        <taxon>Haloplasmatales</taxon>
        <taxon>Haloplasmataceae</taxon>
        <taxon>Haloplasma</taxon>
    </lineage>
</organism>
<dbReference type="AlphaFoldDB" id="U2DZ31"/>
<dbReference type="InParanoid" id="U2DZ31"/>
<accession>U2DZ31</accession>
<dbReference type="InterPro" id="IPR025953">
    <property type="entry name" value="YlbD_coat"/>
</dbReference>
<dbReference type="EMBL" id="AFNU02000001">
    <property type="protein sequence ID" value="ERJ13487.1"/>
    <property type="molecule type" value="Genomic_DNA"/>
</dbReference>
<sequence length="141" mass="16213">MSKALDEFKEFVRTYPKLKHDVRDGKRSWQSIYEEWVLLGDDGSWDEFKEDAEPQPVDAKESKASSSIDSSELLKSALSYVKKLNPDDITKTLSSVQKVVGIFQGLSSGSGDNKQKVNFTPKRRVDPLFRRYDDYDYYDGE</sequence>
<reference evidence="1 2" key="1">
    <citation type="journal article" date="2011" name="J. Bacteriol.">
        <title>Genome sequence of Haloplasma contractile, an unusual contractile bacterium from a deep-sea anoxic brine lake.</title>
        <authorList>
            <person name="Antunes A."/>
            <person name="Alam I."/>
            <person name="El Dorry H."/>
            <person name="Siam R."/>
            <person name="Robertson A."/>
            <person name="Bajic V.B."/>
            <person name="Stingl U."/>
        </authorList>
    </citation>
    <scope>NUCLEOTIDE SEQUENCE [LARGE SCALE GENOMIC DNA]</scope>
    <source>
        <strain evidence="1 2">SSD-17B</strain>
    </source>
</reference>
<evidence type="ECO:0000313" key="2">
    <source>
        <dbReference type="Proteomes" id="UP000005707"/>
    </source>
</evidence>
<dbReference type="STRING" id="1033810.HLPCO_000138"/>
<gene>
    <name evidence="1" type="ORF">HLPCO_000138</name>
</gene>
<comment type="caution">
    <text evidence="1">The sequence shown here is derived from an EMBL/GenBank/DDBJ whole genome shotgun (WGS) entry which is preliminary data.</text>
</comment>
<dbReference type="Proteomes" id="UP000005707">
    <property type="component" value="Unassembled WGS sequence"/>
</dbReference>
<protein>
    <submittedName>
        <fullName evidence="1">Cytoplasmic protein</fullName>
    </submittedName>
</protein>
<dbReference type="Pfam" id="PF14071">
    <property type="entry name" value="YlbD_coat"/>
    <property type="match status" value="1"/>
</dbReference>
<dbReference type="FunCoup" id="U2DZ31">
    <property type="interactions" value="47"/>
</dbReference>
<keyword evidence="2" id="KW-1185">Reference proteome</keyword>
<dbReference type="OrthoDB" id="1655540at2"/>